<organism evidence="8 9">
    <name type="scientific">Olivibacter ginsenosidimutans</name>
    <dbReference type="NCBI Taxonomy" id="1176537"/>
    <lineage>
        <taxon>Bacteria</taxon>
        <taxon>Pseudomonadati</taxon>
        <taxon>Bacteroidota</taxon>
        <taxon>Sphingobacteriia</taxon>
        <taxon>Sphingobacteriales</taxon>
        <taxon>Sphingobacteriaceae</taxon>
        <taxon>Olivibacter</taxon>
    </lineage>
</organism>
<dbReference type="Pfam" id="PF20582">
    <property type="entry name" value="UPF0758_N"/>
    <property type="match status" value="1"/>
</dbReference>
<evidence type="ECO:0000256" key="4">
    <source>
        <dbReference type="ARBA" id="ARBA00022833"/>
    </source>
</evidence>
<reference evidence="9" key="1">
    <citation type="journal article" date="2019" name="Int. J. Syst. Evol. Microbiol.">
        <title>The Global Catalogue of Microorganisms (GCM) 10K type strain sequencing project: providing services to taxonomists for standard genome sequencing and annotation.</title>
        <authorList>
            <consortium name="The Broad Institute Genomics Platform"/>
            <consortium name="The Broad Institute Genome Sequencing Center for Infectious Disease"/>
            <person name="Wu L."/>
            <person name="Ma J."/>
        </authorList>
    </citation>
    <scope>NUCLEOTIDE SEQUENCE [LARGE SCALE GENOMIC DNA]</scope>
    <source>
        <strain evidence="9">JCM 18200</strain>
    </source>
</reference>
<dbReference type="InterPro" id="IPR001405">
    <property type="entry name" value="UPF0758"/>
</dbReference>
<proteinExistence type="inferred from homology"/>
<comment type="caution">
    <text evidence="8">The sequence shown here is derived from an EMBL/GenBank/DDBJ whole genome shotgun (WGS) entry which is preliminary data.</text>
</comment>
<comment type="similarity">
    <text evidence="6">Belongs to the UPF0758 family.</text>
</comment>
<evidence type="ECO:0000256" key="2">
    <source>
        <dbReference type="ARBA" id="ARBA00022723"/>
    </source>
</evidence>
<accession>A0ABP9BJL3</accession>
<keyword evidence="2" id="KW-0479">Metal-binding</keyword>
<evidence type="ECO:0000256" key="5">
    <source>
        <dbReference type="ARBA" id="ARBA00023049"/>
    </source>
</evidence>
<dbReference type="PROSITE" id="PS50249">
    <property type="entry name" value="MPN"/>
    <property type="match status" value="1"/>
</dbReference>
<dbReference type="InterPro" id="IPR046778">
    <property type="entry name" value="UPF0758_N"/>
</dbReference>
<dbReference type="CDD" id="cd08071">
    <property type="entry name" value="MPN_DUF2466"/>
    <property type="match status" value="1"/>
</dbReference>
<evidence type="ECO:0000256" key="3">
    <source>
        <dbReference type="ARBA" id="ARBA00022801"/>
    </source>
</evidence>
<keyword evidence="3" id="KW-0378">Hydrolase</keyword>
<dbReference type="Pfam" id="PF04002">
    <property type="entry name" value="RadC"/>
    <property type="match status" value="1"/>
</dbReference>
<dbReference type="InterPro" id="IPR025657">
    <property type="entry name" value="RadC_JAB"/>
</dbReference>
<dbReference type="Proteomes" id="UP001501411">
    <property type="component" value="Unassembled WGS sequence"/>
</dbReference>
<dbReference type="PANTHER" id="PTHR30471">
    <property type="entry name" value="DNA REPAIR PROTEIN RADC"/>
    <property type="match status" value="1"/>
</dbReference>
<sequence>MNEVYSKKMCLKEWAEQDRPREKLVCNGRRMLSDAELIAILIGSGSREETAVELSKRILANVENDLSELSKLTLNDLRAFKGIGEAKAITIMAALELGRRRKENIAKKKPQIKSSEDAYRILQPLYADLGHEEFWILLINTANKVIGQELISKGGSGMVGVDVKNIFEAVLHAKATGFIMSHNHPAGTLKPSKADIQLTDKIVQAAQYMDIRMLDHLIITDEGYYSFVDHDDL</sequence>
<evidence type="ECO:0000259" key="7">
    <source>
        <dbReference type="PROSITE" id="PS50249"/>
    </source>
</evidence>
<dbReference type="PANTHER" id="PTHR30471:SF3">
    <property type="entry name" value="UPF0758 PROTEIN YEES-RELATED"/>
    <property type="match status" value="1"/>
</dbReference>
<keyword evidence="1" id="KW-0645">Protease</keyword>
<evidence type="ECO:0000313" key="9">
    <source>
        <dbReference type="Proteomes" id="UP001501411"/>
    </source>
</evidence>
<name>A0ABP9BJL3_9SPHI</name>
<gene>
    <name evidence="8" type="primary">radC</name>
    <name evidence="8" type="ORF">GCM10023231_26060</name>
</gene>
<evidence type="ECO:0000256" key="1">
    <source>
        <dbReference type="ARBA" id="ARBA00022670"/>
    </source>
</evidence>
<feature type="domain" description="MPN" evidence="7">
    <location>
        <begin position="111"/>
        <end position="233"/>
    </location>
</feature>
<evidence type="ECO:0000256" key="6">
    <source>
        <dbReference type="RuleBase" id="RU003797"/>
    </source>
</evidence>
<keyword evidence="5" id="KW-0482">Metalloprotease</keyword>
<evidence type="ECO:0000313" key="8">
    <source>
        <dbReference type="EMBL" id="GAA4796396.1"/>
    </source>
</evidence>
<dbReference type="EMBL" id="BAABIQ010000037">
    <property type="protein sequence ID" value="GAA4796396.1"/>
    <property type="molecule type" value="Genomic_DNA"/>
</dbReference>
<protein>
    <submittedName>
        <fullName evidence="8">DNA repair protein RadC</fullName>
    </submittedName>
</protein>
<dbReference type="RefSeq" id="WP_345232232.1">
    <property type="nucleotide sequence ID" value="NZ_BAABIQ010000037.1"/>
</dbReference>
<keyword evidence="9" id="KW-1185">Reference proteome</keyword>
<dbReference type="InterPro" id="IPR037518">
    <property type="entry name" value="MPN"/>
</dbReference>
<dbReference type="NCBIfam" id="TIGR00608">
    <property type="entry name" value="radc"/>
    <property type="match status" value="1"/>
</dbReference>
<dbReference type="NCBIfam" id="NF000642">
    <property type="entry name" value="PRK00024.1"/>
    <property type="match status" value="1"/>
</dbReference>
<keyword evidence="4" id="KW-0862">Zinc</keyword>
<dbReference type="Gene3D" id="3.40.140.10">
    <property type="entry name" value="Cytidine Deaminase, domain 2"/>
    <property type="match status" value="1"/>
</dbReference>